<dbReference type="SUPFAM" id="SSF54695">
    <property type="entry name" value="POZ domain"/>
    <property type="match status" value="1"/>
</dbReference>
<proteinExistence type="predicted"/>
<reference evidence="2" key="1">
    <citation type="submission" date="2021-02" db="EMBL/GenBank/DDBJ databases">
        <authorList>
            <person name="Syme A R."/>
            <person name="Syme A R."/>
            <person name="Moolhuijzen P."/>
        </authorList>
    </citation>
    <scope>NUCLEOTIDE SEQUENCE</scope>
    <source>
        <strain evidence="2">W1-1</strain>
    </source>
</reference>
<organism evidence="2 3">
    <name type="scientific">Pyrenophora teres f. teres</name>
    <dbReference type="NCBI Taxonomy" id="97479"/>
    <lineage>
        <taxon>Eukaryota</taxon>
        <taxon>Fungi</taxon>
        <taxon>Dikarya</taxon>
        <taxon>Ascomycota</taxon>
        <taxon>Pezizomycotina</taxon>
        <taxon>Dothideomycetes</taxon>
        <taxon>Pleosporomycetidae</taxon>
        <taxon>Pleosporales</taxon>
        <taxon>Pleosporineae</taxon>
        <taxon>Pleosporaceae</taxon>
        <taxon>Pyrenophora</taxon>
    </lineage>
</organism>
<sequence>MVLTCPPHILSAYKNGDFTDLVISCCGSEFAVHTVIVCSACDFFAKSIKFAGKEANERRIDLQEDDPEMIRRLITYLYLGDYDPSDETGIKAFRKIKQHESITKAAPAYHLRQTKLFTGSLLDPCACLALNPTNIEQPVAEPDARKKASAYSTGGTLRRSMQVAEPLTIHATMYALADKYQVAGLGEVAQAKFETTLYHHYNSEDFVNATQIAYSSTPEWNRGLRDAVLEAFRIHFKVNVAEIQGLEAKLETIDELSFLLIKSWPKKTEPENPRKSAHTAVTASSASYHAHSSGISATSTSPLGSPLSPTFSEADRSMRVPYLSP</sequence>
<dbReference type="PANTHER" id="PTHR47843:SF5">
    <property type="entry name" value="BTB_POZ DOMAIN PROTEIN"/>
    <property type="match status" value="1"/>
</dbReference>
<dbReference type="Proteomes" id="UP000472372">
    <property type="component" value="Chromosome 1"/>
</dbReference>
<accession>A0A6S6VUL1</accession>
<protein>
    <submittedName>
        <fullName evidence="2">Uncharacterized protein</fullName>
    </submittedName>
</protein>
<evidence type="ECO:0000256" key="1">
    <source>
        <dbReference type="SAM" id="MobiDB-lite"/>
    </source>
</evidence>
<dbReference type="CDD" id="cd18186">
    <property type="entry name" value="BTB_POZ_ZBTB_KLHL-like"/>
    <property type="match status" value="1"/>
</dbReference>
<dbReference type="PANTHER" id="PTHR47843">
    <property type="entry name" value="BTB DOMAIN-CONTAINING PROTEIN-RELATED"/>
    <property type="match status" value="1"/>
</dbReference>
<evidence type="ECO:0000313" key="3">
    <source>
        <dbReference type="Proteomes" id="UP000472372"/>
    </source>
</evidence>
<dbReference type="PROSITE" id="PS50097">
    <property type="entry name" value="BTB"/>
    <property type="match status" value="1"/>
</dbReference>
<dbReference type="Gene3D" id="3.30.710.10">
    <property type="entry name" value="Potassium Channel Kv1.1, Chain A"/>
    <property type="match status" value="1"/>
</dbReference>
<dbReference type="EMBL" id="HG992977">
    <property type="protein sequence ID" value="CAE6998220.1"/>
    <property type="molecule type" value="Genomic_DNA"/>
</dbReference>
<evidence type="ECO:0000313" key="2">
    <source>
        <dbReference type="EMBL" id="CAE6998220.1"/>
    </source>
</evidence>
<feature type="region of interest" description="Disordered" evidence="1">
    <location>
        <begin position="292"/>
        <end position="325"/>
    </location>
</feature>
<gene>
    <name evidence="2" type="ORF">PTTW11_00676</name>
</gene>
<dbReference type="InterPro" id="IPR011333">
    <property type="entry name" value="SKP1/BTB/POZ_sf"/>
</dbReference>
<name>A0A6S6VUL1_9PLEO</name>
<dbReference type="AlphaFoldDB" id="A0A6S6VUL1"/>
<dbReference type="Pfam" id="PF00651">
    <property type="entry name" value="BTB"/>
    <property type="match status" value="1"/>
</dbReference>
<feature type="compositionally biased region" description="Low complexity" evidence="1">
    <location>
        <begin position="292"/>
        <end position="312"/>
    </location>
</feature>
<dbReference type="InterPro" id="IPR000210">
    <property type="entry name" value="BTB/POZ_dom"/>
</dbReference>